<protein>
    <recommendedName>
        <fullName evidence="3">TfoX N-terminal domain-containing protein</fullName>
    </recommendedName>
</protein>
<evidence type="ECO:0000313" key="2">
    <source>
        <dbReference type="Proteomes" id="UP001596138"/>
    </source>
</evidence>
<sequence length="109" mass="11214">MTPPSAAARLLFDGLATELRGDGVSIGMAFGHRALKHSGLGVACLAGDSMVFRLPVASPEHAEALAVEGAHTWAPSTMNAALPDWVVVPVESSARWLPWARVAVSAAAG</sequence>
<dbReference type="RefSeq" id="WP_386765779.1">
    <property type="nucleotide sequence ID" value="NZ_JBHSTI010000008.1"/>
</dbReference>
<gene>
    <name evidence="1" type="ORF">ACFQGU_08840</name>
</gene>
<proteinExistence type="predicted"/>
<evidence type="ECO:0008006" key="3">
    <source>
        <dbReference type="Google" id="ProtNLM"/>
    </source>
</evidence>
<dbReference type="Proteomes" id="UP001596138">
    <property type="component" value="Unassembled WGS sequence"/>
</dbReference>
<dbReference type="EMBL" id="JBHSTI010000008">
    <property type="protein sequence ID" value="MFC6237983.1"/>
    <property type="molecule type" value="Genomic_DNA"/>
</dbReference>
<evidence type="ECO:0000313" key="1">
    <source>
        <dbReference type="EMBL" id="MFC6237983.1"/>
    </source>
</evidence>
<comment type="caution">
    <text evidence="1">The sequence shown here is derived from an EMBL/GenBank/DDBJ whole genome shotgun (WGS) entry which is preliminary data.</text>
</comment>
<accession>A0ABW1T1L0</accession>
<organism evidence="1 2">
    <name type="scientific">Longivirga aurantiaca</name>
    <dbReference type="NCBI Taxonomy" id="1837743"/>
    <lineage>
        <taxon>Bacteria</taxon>
        <taxon>Bacillati</taxon>
        <taxon>Actinomycetota</taxon>
        <taxon>Actinomycetes</taxon>
        <taxon>Sporichthyales</taxon>
        <taxon>Sporichthyaceae</taxon>
        <taxon>Longivirga</taxon>
    </lineage>
</organism>
<reference evidence="2" key="1">
    <citation type="journal article" date="2019" name="Int. J. Syst. Evol. Microbiol.">
        <title>The Global Catalogue of Microorganisms (GCM) 10K type strain sequencing project: providing services to taxonomists for standard genome sequencing and annotation.</title>
        <authorList>
            <consortium name="The Broad Institute Genomics Platform"/>
            <consortium name="The Broad Institute Genome Sequencing Center for Infectious Disease"/>
            <person name="Wu L."/>
            <person name="Ma J."/>
        </authorList>
    </citation>
    <scope>NUCLEOTIDE SEQUENCE [LARGE SCALE GENOMIC DNA]</scope>
    <source>
        <strain evidence="2">CGMCC 4.7317</strain>
    </source>
</reference>
<keyword evidence="2" id="KW-1185">Reference proteome</keyword>
<name>A0ABW1T1L0_9ACTN</name>